<protein>
    <recommendedName>
        <fullName evidence="1">N-acetyltransferase domain-containing protein</fullName>
    </recommendedName>
</protein>
<reference evidence="2 3" key="1">
    <citation type="submission" date="2011-07" db="EMBL/GenBank/DDBJ databases">
        <title>The complete genome of chromosome of Emticicia oligotrophica DSM 17448.</title>
        <authorList>
            <consortium name="US DOE Joint Genome Institute (JGI-PGF)"/>
            <person name="Lucas S."/>
            <person name="Han J."/>
            <person name="Lapidus A."/>
            <person name="Bruce D."/>
            <person name="Goodwin L."/>
            <person name="Pitluck S."/>
            <person name="Peters L."/>
            <person name="Kyrpides N."/>
            <person name="Mavromatis K."/>
            <person name="Ivanova N."/>
            <person name="Ovchinnikova G."/>
            <person name="Teshima H."/>
            <person name="Detter J.C."/>
            <person name="Tapia R."/>
            <person name="Han C."/>
            <person name="Land M."/>
            <person name="Hauser L."/>
            <person name="Markowitz V."/>
            <person name="Cheng J.-F."/>
            <person name="Hugenholtz P."/>
            <person name="Woyke T."/>
            <person name="Wu D."/>
            <person name="Tindall B."/>
            <person name="Pomrenke H."/>
            <person name="Brambilla E."/>
            <person name="Klenk H.-P."/>
            <person name="Eisen J.A."/>
        </authorList>
    </citation>
    <scope>NUCLEOTIDE SEQUENCE [LARGE SCALE GENOMIC DNA]</scope>
    <source>
        <strain evidence="2 3">DSM 17448</strain>
    </source>
</reference>
<dbReference type="Gene3D" id="3.40.630.30">
    <property type="match status" value="1"/>
</dbReference>
<dbReference type="Proteomes" id="UP000002875">
    <property type="component" value="Chromosome"/>
</dbReference>
<evidence type="ECO:0000313" key="3">
    <source>
        <dbReference type="Proteomes" id="UP000002875"/>
    </source>
</evidence>
<feature type="domain" description="N-acetyltransferase" evidence="1">
    <location>
        <begin position="12"/>
        <end position="198"/>
    </location>
</feature>
<dbReference type="InterPro" id="IPR000182">
    <property type="entry name" value="GNAT_dom"/>
</dbReference>
<gene>
    <name evidence="2" type="ordered locus">Emtol_0566</name>
</gene>
<dbReference type="SUPFAM" id="SSF55729">
    <property type="entry name" value="Acyl-CoA N-acyltransferases (Nat)"/>
    <property type="match status" value="1"/>
</dbReference>
<evidence type="ECO:0000313" key="2">
    <source>
        <dbReference type="EMBL" id="AFK01720.1"/>
    </source>
</evidence>
<keyword evidence="3" id="KW-1185">Reference proteome</keyword>
<name>A0ABM5MX82_EMTOG</name>
<organism evidence="2 3">
    <name type="scientific">Emticicia oligotrophica (strain DSM 17448 / CIP 109782 / MTCC 6937 / GPTSA100-15)</name>
    <dbReference type="NCBI Taxonomy" id="929562"/>
    <lineage>
        <taxon>Bacteria</taxon>
        <taxon>Pseudomonadati</taxon>
        <taxon>Bacteroidota</taxon>
        <taxon>Cytophagia</taxon>
        <taxon>Cytophagales</taxon>
        <taxon>Leadbetterellaceae</taxon>
        <taxon>Emticicia</taxon>
    </lineage>
</organism>
<dbReference type="PROSITE" id="PS51186">
    <property type="entry name" value="GNAT"/>
    <property type="match status" value="1"/>
</dbReference>
<sequence>MTHLTYIKKIGAEIATVFDDLAQLRIEVFKAFPYLYEGSIDYEKEYLKVYSSSENAMLFAVYDADKMVGATTCIPLIDETAEVQEPFIQAQIDIQSVFYFGESILLSAYRGLGIGHRFFDEREAHARSFKQCKLTSFCAVVRPENHPLKPADYQPLSQFWQKRGYTQTPLLKSQFDWLDIGETQSTKKEMIYWTKEISNQ</sequence>
<evidence type="ECO:0000259" key="1">
    <source>
        <dbReference type="PROSITE" id="PS51186"/>
    </source>
</evidence>
<dbReference type="RefSeq" id="WP_015027423.1">
    <property type="nucleotide sequence ID" value="NC_018748.1"/>
</dbReference>
<dbReference type="EMBL" id="CP002961">
    <property type="protein sequence ID" value="AFK01720.1"/>
    <property type="molecule type" value="Genomic_DNA"/>
</dbReference>
<dbReference type="InterPro" id="IPR016181">
    <property type="entry name" value="Acyl_CoA_acyltransferase"/>
</dbReference>
<proteinExistence type="predicted"/>
<accession>A0ABM5MX82</accession>